<dbReference type="EMBL" id="OW240913">
    <property type="protein sequence ID" value="CAH2249689.1"/>
    <property type="molecule type" value="Genomic_DNA"/>
</dbReference>
<name>A0AAD1RFW0_PELCU</name>
<reference evidence="2" key="1">
    <citation type="submission" date="2022-03" db="EMBL/GenBank/DDBJ databases">
        <authorList>
            <person name="Alioto T."/>
            <person name="Alioto T."/>
            <person name="Gomez Garrido J."/>
        </authorList>
    </citation>
    <scope>NUCLEOTIDE SEQUENCE</scope>
</reference>
<proteinExistence type="predicted"/>
<dbReference type="Pfam" id="PF03184">
    <property type="entry name" value="DDE_1"/>
    <property type="match status" value="1"/>
</dbReference>
<keyword evidence="3" id="KW-1185">Reference proteome</keyword>
<sequence length="75" mass="8441">MKDRLTLLFCANANGDLKIKPLLVYRSENAQAFKKHKKYLVDNNLPLKAMLLMDNASAHLPGLEEDLHQGHVPST</sequence>
<gene>
    <name evidence="2" type="ORF">PECUL_23A050060</name>
</gene>
<organism evidence="2 3">
    <name type="scientific">Pelobates cultripes</name>
    <name type="common">Western spadefoot toad</name>
    <dbReference type="NCBI Taxonomy" id="61616"/>
    <lineage>
        <taxon>Eukaryota</taxon>
        <taxon>Metazoa</taxon>
        <taxon>Chordata</taxon>
        <taxon>Craniata</taxon>
        <taxon>Vertebrata</taxon>
        <taxon>Euteleostomi</taxon>
        <taxon>Amphibia</taxon>
        <taxon>Batrachia</taxon>
        <taxon>Anura</taxon>
        <taxon>Pelobatoidea</taxon>
        <taxon>Pelobatidae</taxon>
        <taxon>Pelobates</taxon>
    </lineage>
</organism>
<evidence type="ECO:0000259" key="1">
    <source>
        <dbReference type="Pfam" id="PF03184"/>
    </source>
</evidence>
<dbReference type="GO" id="GO:0003676">
    <property type="term" value="F:nucleic acid binding"/>
    <property type="evidence" value="ECO:0007669"/>
    <property type="project" value="InterPro"/>
</dbReference>
<dbReference type="Proteomes" id="UP001295444">
    <property type="component" value="Chromosome 02"/>
</dbReference>
<evidence type="ECO:0000313" key="2">
    <source>
        <dbReference type="EMBL" id="CAH2249689.1"/>
    </source>
</evidence>
<accession>A0AAD1RFW0</accession>
<dbReference type="AlphaFoldDB" id="A0AAD1RFW0"/>
<dbReference type="InterPro" id="IPR004875">
    <property type="entry name" value="DDE_SF_endonuclease_dom"/>
</dbReference>
<feature type="domain" description="DDE-1" evidence="1">
    <location>
        <begin position="2"/>
        <end position="37"/>
    </location>
</feature>
<evidence type="ECO:0000313" key="3">
    <source>
        <dbReference type="Proteomes" id="UP001295444"/>
    </source>
</evidence>
<protein>
    <submittedName>
        <fullName evidence="2">Tigger transposable element-derived 1-like</fullName>
    </submittedName>
</protein>